<reference evidence="2" key="3">
    <citation type="submission" date="2022-06" db="UniProtKB">
        <authorList>
            <consortium name="EnsemblPlants"/>
        </authorList>
    </citation>
    <scope>IDENTIFICATION</scope>
</reference>
<organism evidence="2 3">
    <name type="scientific">Triticum urartu</name>
    <name type="common">Red wild einkorn</name>
    <name type="synonym">Crithodium urartu</name>
    <dbReference type="NCBI Taxonomy" id="4572"/>
    <lineage>
        <taxon>Eukaryota</taxon>
        <taxon>Viridiplantae</taxon>
        <taxon>Streptophyta</taxon>
        <taxon>Embryophyta</taxon>
        <taxon>Tracheophyta</taxon>
        <taxon>Spermatophyta</taxon>
        <taxon>Magnoliopsida</taxon>
        <taxon>Liliopsida</taxon>
        <taxon>Poales</taxon>
        <taxon>Poaceae</taxon>
        <taxon>BOP clade</taxon>
        <taxon>Pooideae</taxon>
        <taxon>Triticodae</taxon>
        <taxon>Triticeae</taxon>
        <taxon>Triticinae</taxon>
        <taxon>Triticum</taxon>
    </lineage>
</organism>
<reference evidence="2" key="2">
    <citation type="submission" date="2018-03" db="EMBL/GenBank/DDBJ databases">
        <title>The Triticum urartu genome reveals the dynamic nature of wheat genome evolution.</title>
        <authorList>
            <person name="Ling H."/>
            <person name="Ma B."/>
            <person name="Shi X."/>
            <person name="Liu H."/>
            <person name="Dong L."/>
            <person name="Sun H."/>
            <person name="Cao Y."/>
            <person name="Gao Q."/>
            <person name="Zheng S."/>
            <person name="Li Y."/>
            <person name="Yu Y."/>
            <person name="Du H."/>
            <person name="Qi M."/>
            <person name="Li Y."/>
            <person name="Yu H."/>
            <person name="Cui Y."/>
            <person name="Wang N."/>
            <person name="Chen C."/>
            <person name="Wu H."/>
            <person name="Zhao Y."/>
            <person name="Zhang J."/>
            <person name="Li Y."/>
            <person name="Zhou W."/>
            <person name="Zhang B."/>
            <person name="Hu W."/>
            <person name="Eijk M."/>
            <person name="Tang J."/>
            <person name="Witsenboer H."/>
            <person name="Zhao S."/>
            <person name="Li Z."/>
            <person name="Zhang A."/>
            <person name="Wang D."/>
            <person name="Liang C."/>
        </authorList>
    </citation>
    <scope>NUCLEOTIDE SEQUENCE [LARGE SCALE GENOMIC DNA]</scope>
    <source>
        <strain evidence="2">cv. G1812</strain>
    </source>
</reference>
<evidence type="ECO:0000256" key="1">
    <source>
        <dbReference type="SAM" id="MobiDB-lite"/>
    </source>
</evidence>
<name>A0A8R7QB15_TRIUA</name>
<reference evidence="3" key="1">
    <citation type="journal article" date="2013" name="Nature">
        <title>Draft genome of the wheat A-genome progenitor Triticum urartu.</title>
        <authorList>
            <person name="Ling H.Q."/>
            <person name="Zhao S."/>
            <person name="Liu D."/>
            <person name="Wang J."/>
            <person name="Sun H."/>
            <person name="Zhang C."/>
            <person name="Fan H."/>
            <person name="Li D."/>
            <person name="Dong L."/>
            <person name="Tao Y."/>
            <person name="Gao C."/>
            <person name="Wu H."/>
            <person name="Li Y."/>
            <person name="Cui Y."/>
            <person name="Guo X."/>
            <person name="Zheng S."/>
            <person name="Wang B."/>
            <person name="Yu K."/>
            <person name="Liang Q."/>
            <person name="Yang W."/>
            <person name="Lou X."/>
            <person name="Chen J."/>
            <person name="Feng M."/>
            <person name="Jian J."/>
            <person name="Zhang X."/>
            <person name="Luo G."/>
            <person name="Jiang Y."/>
            <person name="Liu J."/>
            <person name="Wang Z."/>
            <person name="Sha Y."/>
            <person name="Zhang B."/>
            <person name="Wu H."/>
            <person name="Tang D."/>
            <person name="Shen Q."/>
            <person name="Xue P."/>
            <person name="Zou S."/>
            <person name="Wang X."/>
            <person name="Liu X."/>
            <person name="Wang F."/>
            <person name="Yang Y."/>
            <person name="An X."/>
            <person name="Dong Z."/>
            <person name="Zhang K."/>
            <person name="Zhang X."/>
            <person name="Luo M.C."/>
            <person name="Dvorak J."/>
            <person name="Tong Y."/>
            <person name="Wang J."/>
            <person name="Yang H."/>
            <person name="Li Z."/>
            <person name="Wang D."/>
            <person name="Zhang A."/>
            <person name="Wang J."/>
        </authorList>
    </citation>
    <scope>NUCLEOTIDE SEQUENCE</scope>
    <source>
        <strain evidence="3">cv. G1812</strain>
    </source>
</reference>
<dbReference type="Proteomes" id="UP000015106">
    <property type="component" value="Chromosome 5"/>
</dbReference>
<protein>
    <submittedName>
        <fullName evidence="2">Uncharacterized protein</fullName>
    </submittedName>
</protein>
<evidence type="ECO:0000313" key="2">
    <source>
        <dbReference type="EnsemblPlants" id="TuG1812G0500000233.01.T01"/>
    </source>
</evidence>
<proteinExistence type="predicted"/>
<evidence type="ECO:0000313" key="3">
    <source>
        <dbReference type="Proteomes" id="UP000015106"/>
    </source>
</evidence>
<feature type="region of interest" description="Disordered" evidence="1">
    <location>
        <begin position="1"/>
        <end position="24"/>
    </location>
</feature>
<dbReference type="AlphaFoldDB" id="A0A8R7QB15"/>
<dbReference type="EnsemblPlants" id="TuG1812G0500000233.01.T01">
    <property type="protein sequence ID" value="TuG1812G0500000233.01.T01"/>
    <property type="gene ID" value="TuG1812G0500000233.01"/>
</dbReference>
<keyword evidence="3" id="KW-1185">Reference proteome</keyword>
<dbReference type="Gramene" id="TuG1812G0500000233.01.T01">
    <property type="protein sequence ID" value="TuG1812G0500000233.01.T01"/>
    <property type="gene ID" value="TuG1812G0500000233.01"/>
</dbReference>
<accession>A0A8R7QB15</accession>
<sequence length="73" mass="8671">MASSSGAAYWSVGHGRRRAAPRSSPLPYWENPWIIDRRRRGTREEEGHWIFPCSVPLLRPWKSNFLLIFEKFR</sequence>